<evidence type="ECO:0008006" key="4">
    <source>
        <dbReference type="Google" id="ProtNLM"/>
    </source>
</evidence>
<feature type="transmembrane region" description="Helical" evidence="1">
    <location>
        <begin position="80"/>
        <end position="99"/>
    </location>
</feature>
<reference evidence="2 3" key="1">
    <citation type="submission" date="2023-07" db="EMBL/GenBank/DDBJ databases">
        <title>Genomic Encyclopedia of Type Strains, Phase IV (KMG-IV): sequencing the most valuable type-strain genomes for metagenomic binning, comparative biology and taxonomic classification.</title>
        <authorList>
            <person name="Goeker M."/>
        </authorList>
    </citation>
    <scope>NUCLEOTIDE SEQUENCE [LARGE SCALE GENOMIC DNA]</scope>
    <source>
        <strain evidence="2 3">DSM 1111</strain>
    </source>
</reference>
<keyword evidence="1" id="KW-0812">Transmembrane</keyword>
<evidence type="ECO:0000313" key="3">
    <source>
        <dbReference type="Proteomes" id="UP001238496"/>
    </source>
</evidence>
<evidence type="ECO:0000313" key="2">
    <source>
        <dbReference type="EMBL" id="MDQ0422735.1"/>
    </source>
</evidence>
<name>A0ABU0GBK9_9HYPH</name>
<comment type="caution">
    <text evidence="2">The sequence shown here is derived from an EMBL/GenBank/DDBJ whole genome shotgun (WGS) entry which is preliminary data.</text>
</comment>
<gene>
    <name evidence="2" type="ORF">J2045_003785</name>
</gene>
<keyword evidence="1" id="KW-1133">Transmembrane helix</keyword>
<proteinExistence type="predicted"/>
<keyword evidence="1" id="KW-0472">Membrane</keyword>
<sequence length="106" mass="11692">MIYVALVLSILAMAAIATWAHRNISPETSRLPMQWSASGTVNWRAPRLVAIAATPVLMLALMVLIFILSRNDLAERNMALLWLAFLGPPLQAVHMALVARTVENED</sequence>
<evidence type="ECO:0000256" key="1">
    <source>
        <dbReference type="SAM" id="Phobius"/>
    </source>
</evidence>
<organism evidence="2 3">
    <name type="scientific">Peteryoungia aggregata LMG 23059</name>
    <dbReference type="NCBI Taxonomy" id="1368425"/>
    <lineage>
        <taxon>Bacteria</taxon>
        <taxon>Pseudomonadati</taxon>
        <taxon>Pseudomonadota</taxon>
        <taxon>Alphaproteobacteria</taxon>
        <taxon>Hyphomicrobiales</taxon>
        <taxon>Rhizobiaceae</taxon>
        <taxon>Peteryoungia</taxon>
    </lineage>
</organism>
<accession>A0ABU0GBK9</accession>
<keyword evidence="3" id="KW-1185">Reference proteome</keyword>
<dbReference type="RefSeq" id="WP_307375634.1">
    <property type="nucleotide sequence ID" value="NZ_JAUSUW010000012.1"/>
</dbReference>
<protein>
    <recommendedName>
        <fullName evidence="4">DUF1648 domain-containing protein</fullName>
    </recommendedName>
</protein>
<dbReference type="Proteomes" id="UP001238496">
    <property type="component" value="Unassembled WGS sequence"/>
</dbReference>
<dbReference type="EMBL" id="JAUSUW010000012">
    <property type="protein sequence ID" value="MDQ0422735.1"/>
    <property type="molecule type" value="Genomic_DNA"/>
</dbReference>
<feature type="transmembrane region" description="Helical" evidence="1">
    <location>
        <begin position="46"/>
        <end position="68"/>
    </location>
</feature>